<keyword evidence="5 15" id="KW-0235">DNA replication</keyword>
<evidence type="ECO:0000313" key="19">
    <source>
        <dbReference type="EMBL" id="ALT55076.1"/>
    </source>
</evidence>
<dbReference type="EC" id="5.6.2.4" evidence="15 16"/>
<evidence type="ECO:0000256" key="8">
    <source>
        <dbReference type="ARBA" id="ARBA00022806"/>
    </source>
</evidence>
<dbReference type="Gene3D" id="1.10.10.510">
    <property type="entry name" value="Zinc finger, large T-antigen D1 domain"/>
    <property type="match status" value="1"/>
</dbReference>
<name>A0A159DSP1_9PAPI</name>
<dbReference type="InterPro" id="IPR046832">
    <property type="entry name" value="PPV_E1_DBD"/>
</dbReference>
<feature type="modified residue" description="Phosphoserine; by host" evidence="15">
    <location>
        <position position="97"/>
    </location>
</feature>
<feature type="modified residue" description="Phosphoserine; by host" evidence="15">
    <location>
        <position position="101"/>
    </location>
</feature>
<evidence type="ECO:0000256" key="10">
    <source>
        <dbReference type="ARBA" id="ARBA00023125"/>
    </source>
</evidence>
<keyword evidence="15" id="KW-1017">Isopeptide bond</keyword>
<evidence type="ECO:0000256" key="13">
    <source>
        <dbReference type="ARBA" id="ARBA00048988"/>
    </source>
</evidence>
<comment type="function">
    <text evidence="14 15">ATP-dependent DNA 3'-5' helicase required for initiation of viral DNA replication. It forms a complex with the viral E2 protein. The E1-E2 complex binds to the replication origin which contains binding sites for both proteins. During the initial step, a dimer of E1 interacts with a dimer of protein E2 leading to a complex that binds the viral origin of replication with high specificity. Then, a second dimer of E1 displaces the E2 dimer in an ATP-dependent manner to form the E1 tetramer. Following this, two E1 monomers are added to each half of the site, which results in the formation of two E1 trimers on the viral ori. Subsequently, two hexamers will be created. The double hexamer acts as a bi-directional helicase machinery and unwinds the viral DNA and then recruits the host DNA polymerase to start replication.</text>
</comment>
<feature type="cross-link" description="Glycyl lysine isopeptide (Lys-Gly) (interchain with G-Cter in SUMO)" evidence="15">
    <location>
        <position position="560"/>
    </location>
</feature>
<feature type="region of interest" description="Disordered" evidence="17">
    <location>
        <begin position="625"/>
        <end position="654"/>
    </location>
</feature>
<comment type="function">
    <text evidence="16">ATP-dependent DNA helicase required for initiation of viral DNA replication. It forms a complex with the viral E2 protein. The E1-E2 complex binds to the replication origin which contains binding sites for both proteins.</text>
</comment>
<evidence type="ECO:0000313" key="24">
    <source>
        <dbReference type="Proteomes" id="UP000160722"/>
    </source>
</evidence>
<dbReference type="PIRSF" id="PIRSF003383">
    <property type="entry name" value="Rep_E1_papillomaV"/>
    <property type="match status" value="1"/>
</dbReference>
<keyword evidence="3 15" id="KW-0597">Phosphoprotein</keyword>
<keyword evidence="6 15" id="KW-0547">Nucleotide-binding</keyword>
<evidence type="ECO:0000256" key="9">
    <source>
        <dbReference type="ARBA" id="ARBA00022840"/>
    </source>
</evidence>
<comment type="PTM">
    <text evidence="15">Sumoylated.</text>
</comment>
<evidence type="ECO:0000313" key="21">
    <source>
        <dbReference type="EMBL" id="ALT55092.1"/>
    </source>
</evidence>
<keyword evidence="2 15" id="KW-0244">Early protein</keyword>
<keyword evidence="10 15" id="KW-0238">DNA-binding</keyword>
<feature type="region of interest" description="DNA-binding region" evidence="15">
    <location>
        <begin position="188"/>
        <end position="354"/>
    </location>
</feature>
<dbReference type="EMBL" id="KU298944">
    <property type="protein sequence ID" value="ALT55084.1"/>
    <property type="molecule type" value="Genomic_DNA"/>
</dbReference>
<dbReference type="InterPro" id="IPR014000">
    <property type="entry name" value="PPV_DNA_helicase_E1_N"/>
</dbReference>
<dbReference type="Proteomes" id="UP000160722">
    <property type="component" value="Genome"/>
</dbReference>
<protein>
    <recommendedName>
        <fullName evidence="15 16">Replication protein E1</fullName>
        <ecNumber evidence="15 16">5.6.2.4</ecNumber>
    </recommendedName>
    <alternativeName>
        <fullName evidence="15">ATP-dependent helicase E1</fullName>
    </alternativeName>
    <alternativeName>
        <fullName evidence="15">DNA 3'-5' helicase E1</fullName>
    </alternativeName>
</protein>
<evidence type="ECO:0000256" key="14">
    <source>
        <dbReference type="ARBA" id="ARBA00093297"/>
    </source>
</evidence>
<evidence type="ECO:0000256" key="1">
    <source>
        <dbReference type="ARBA" id="ARBA00004147"/>
    </source>
</evidence>
<keyword evidence="9 15" id="KW-0067">ATP-binding</keyword>
<gene>
    <name evidence="15" type="primary">E1</name>
</gene>
<comment type="catalytic activity">
    <reaction evidence="12 15">
        <text>Couples ATP hydrolysis with the unwinding of duplex DNA by translocating in the 3'-5' direction.</text>
        <dbReference type="EC" id="5.6.2.4"/>
    </reaction>
</comment>
<dbReference type="GO" id="GO:0003677">
    <property type="term" value="F:DNA binding"/>
    <property type="evidence" value="ECO:0007669"/>
    <property type="project" value="UniProtKB-UniRule"/>
</dbReference>
<feature type="compositionally biased region" description="Polar residues" evidence="17">
    <location>
        <begin position="180"/>
        <end position="189"/>
    </location>
</feature>
<keyword evidence="4 15" id="KW-1048">Host nucleus</keyword>
<dbReference type="GO" id="GO:0005524">
    <property type="term" value="F:ATP binding"/>
    <property type="evidence" value="ECO:0007669"/>
    <property type="project" value="UniProtKB-UniRule"/>
</dbReference>
<dbReference type="PROSITE" id="PS51206">
    <property type="entry name" value="SF3_HELICASE_1"/>
    <property type="match status" value="1"/>
</dbReference>
<feature type="modified residue" description="Phosphoserine; by host" evidence="15">
    <location>
        <position position="112"/>
    </location>
</feature>
<evidence type="ECO:0000259" key="18">
    <source>
        <dbReference type="PROSITE" id="PS51206"/>
    </source>
</evidence>
<dbReference type="EMBL" id="KU298945">
    <property type="protein sequence ID" value="ALT55092.1"/>
    <property type="molecule type" value="Genomic_DNA"/>
</dbReference>
<feature type="region of interest" description="Disordered" evidence="17">
    <location>
        <begin position="131"/>
        <end position="189"/>
    </location>
</feature>
<dbReference type="GO" id="GO:0006260">
    <property type="term" value="P:DNA replication"/>
    <property type="evidence" value="ECO:0007669"/>
    <property type="project" value="UniProtKB-UniRule"/>
</dbReference>
<dbReference type="InterPro" id="IPR046935">
    <property type="entry name" value="PPV_E1_DBD_sf"/>
</dbReference>
<evidence type="ECO:0000256" key="16">
    <source>
        <dbReference type="PIRNR" id="PIRNR003383"/>
    </source>
</evidence>
<dbReference type="EMBL" id="KU298943">
    <property type="protein sequence ID" value="ALT55076.1"/>
    <property type="molecule type" value="Genomic_DNA"/>
</dbReference>
<dbReference type="Pfam" id="PF00524">
    <property type="entry name" value="PPV_E1_N"/>
    <property type="match status" value="1"/>
</dbReference>
<feature type="compositionally biased region" description="Polar residues" evidence="17">
    <location>
        <begin position="138"/>
        <end position="148"/>
    </location>
</feature>
<comment type="similarity">
    <text evidence="15 16">Belongs to the papillomaviridae E1 protein family.</text>
</comment>
<keyword evidence="8 15" id="KW-0347">Helicase</keyword>
<dbReference type="GO" id="GO:0042025">
    <property type="term" value="C:host cell nucleus"/>
    <property type="evidence" value="ECO:0007669"/>
    <property type="project" value="UniProtKB-SubCell"/>
</dbReference>
<comment type="subcellular location">
    <subcellularLocation>
        <location evidence="1 15">Host nucleus</location>
    </subcellularLocation>
</comment>
<dbReference type="InterPro" id="IPR016393">
    <property type="entry name" value="Rep_E1_papillomaV"/>
</dbReference>
<evidence type="ECO:0000256" key="6">
    <source>
        <dbReference type="ARBA" id="ARBA00022741"/>
    </source>
</evidence>
<evidence type="ECO:0000256" key="15">
    <source>
        <dbReference type="HAMAP-Rule" id="MF_04000"/>
    </source>
</evidence>
<evidence type="ECO:0000256" key="3">
    <source>
        <dbReference type="ARBA" id="ARBA00022553"/>
    </source>
</evidence>
<evidence type="ECO:0000256" key="2">
    <source>
        <dbReference type="ARBA" id="ARBA00022518"/>
    </source>
</evidence>
<dbReference type="SUPFAM" id="SSF52540">
    <property type="entry name" value="P-loop containing nucleoside triphosphate hydrolases"/>
    <property type="match status" value="1"/>
</dbReference>
<evidence type="ECO:0000313" key="22">
    <source>
        <dbReference type="Proteomes" id="UP000108796"/>
    </source>
</evidence>
<dbReference type="InterPro" id="IPR027417">
    <property type="entry name" value="P-loop_NTPase"/>
</dbReference>
<evidence type="ECO:0000256" key="4">
    <source>
        <dbReference type="ARBA" id="ARBA00022562"/>
    </source>
</evidence>
<dbReference type="Pfam" id="PF20450">
    <property type="entry name" value="PPV_E1_DBD"/>
    <property type="match status" value="1"/>
</dbReference>
<proteinExistence type="inferred from homology"/>
<sequence length="654" mass="73165">MADHEGTNSGDECDAATRAGGWFLVEAIVENTTGDQVSSDEDEDDTCVDTGEDLVDFIVNERHPGDGQEVPLALYVHQNAQDDAAAVQALKRKFTYSPASSTGVSWVDKELSPRLDAINLNRGHEKARRRLFERDSGYGNTQVDTGASESEVLGDTDNTGGEGAAQDAGEEERGGGDGESQPSANLQQTQEGTQGVLELLKASNIRATILSKFKELFGLSYYDLVRQFKSDKSTCGDWVVCGFGVYHAVAEAVKTLLQPHCVYAHIQLQTCNWGMVVLALVRFKCGKNRESVAHCMATLLNIPDRHMLIEPPKIRSGPCALYWYRTAMGNASEVFGETPEWIVRQTVIGEAMKETQFSLSTLVQWAYDNDITDESQLAYEYALLGNEDPNAAAFLASNCQAKYIKDAITMCKHYKRAEQARMTMAQWIKYRGSKVPDTGDWRHIVKFLRYQNVEFITFMSAFKHFLKGTPKKSCMVFYGPSDTGKSLFCMSLLHYLGGAVISFVNSSSHFWLSPLVDAKVGLLDDATMQCWTYIDVYLRSILDGNAISIDRKHRNLTQLKCPPLMITTNVDPLADDTLKYLKSRIVVFRFLNKCPMNANGEPVYTLNNETWKSFFQRSWARLDLQPEEEEEEEEENGIASRPFRCVPGEVNRPL</sequence>
<feature type="short sequence motif" description="Nuclear localization signal" evidence="15">
    <location>
        <begin position="91"/>
        <end position="93"/>
    </location>
</feature>
<feature type="short sequence motif" description="Nuclear export signal" evidence="15">
    <location>
        <begin position="111"/>
        <end position="120"/>
    </location>
</feature>
<comment type="subunit">
    <text evidence="15">Can form hexamers. Interacts with E2 protein; this interaction increases E1 DNA binding specificity. Interacts with host DNA polymerase subunit POLA2. Interacts with host single stranded DNA-binding protein RPA1. Interacts with host TOP1; this interaction stimulates the enzymatic activity of TOP1.</text>
</comment>
<dbReference type="InterPro" id="IPR001177">
    <property type="entry name" value="PPV_DNA_helicase_E1_C"/>
</dbReference>
<dbReference type="HAMAP" id="MF_04000">
    <property type="entry name" value="PPV_E1"/>
    <property type="match status" value="1"/>
</dbReference>
<comment type="caution">
    <text evidence="15">Lacks conserved residue(s) required for the propagation of feature annotation.</text>
</comment>
<dbReference type="Pfam" id="PF00519">
    <property type="entry name" value="PPV_E1_C"/>
    <property type="match status" value="1"/>
</dbReference>
<organism evidence="21 24">
    <name type="scientific">human papillomavirus 89</name>
    <dbReference type="NCBI Taxonomy" id="202250"/>
    <lineage>
        <taxon>Viruses</taxon>
        <taxon>Monodnaviria</taxon>
        <taxon>Shotokuvirae</taxon>
        <taxon>Cossaviricota</taxon>
        <taxon>Papovaviricetes</taxon>
        <taxon>Zurhausenvirales</taxon>
        <taxon>Papillomaviridae</taxon>
        <taxon>Firstpapillomavirinae</taxon>
        <taxon>Alphapapillomavirus</taxon>
        <taxon>Alphapapillomavirus 3</taxon>
    </lineage>
</organism>
<evidence type="ECO:0000256" key="11">
    <source>
        <dbReference type="ARBA" id="ARBA00023235"/>
    </source>
</evidence>
<dbReference type="GO" id="GO:0043138">
    <property type="term" value="F:3'-5' DNA helicase activity"/>
    <property type="evidence" value="ECO:0007669"/>
    <property type="project" value="UniProtKB-UniRule"/>
</dbReference>
<feature type="compositionally biased region" description="Acidic residues" evidence="17">
    <location>
        <begin position="625"/>
        <end position="636"/>
    </location>
</feature>
<dbReference type="InterPro" id="IPR037102">
    <property type="entry name" value="Znf_lg_T-Ag_D1_dom_sf"/>
</dbReference>
<dbReference type="SUPFAM" id="SSF55464">
    <property type="entry name" value="Origin of replication-binding domain, RBD-like"/>
    <property type="match status" value="1"/>
</dbReference>
<evidence type="ECO:0000256" key="17">
    <source>
        <dbReference type="SAM" id="MobiDB-lite"/>
    </source>
</evidence>
<dbReference type="Proteomes" id="UP000108796">
    <property type="component" value="Genome"/>
</dbReference>
<dbReference type="InterPro" id="IPR014015">
    <property type="entry name" value="Helicase_SF3_DNA-vir"/>
</dbReference>
<reference evidence="22 23" key="1">
    <citation type="journal article" date="2016" name="Virology">
        <title>Identification of novel human papillomavirus lineages and sublineages in HIV/HPV-coinfected pregnant women by next-generation sequencing.</title>
        <authorList>
            <person name="Siqueira J.D."/>
            <person name="Alves B.M."/>
            <person name="Prellwitz I.M."/>
            <person name="Furtado C."/>
            <person name="Meyrelles A.R."/>
            <person name="Machado E.S."/>
            <person name="Seuanez H.N."/>
            <person name="Soares M.A."/>
            <person name="Soares E.A."/>
        </authorList>
    </citation>
    <scope>NUCLEOTIDE SEQUENCE [LARGE SCALE GENOMIC DNA]</scope>
    <source>
        <strain evidence="19">65A.89</strain>
        <strain evidence="20">65B.89</strain>
        <strain evidence="21">65C.89</strain>
    </source>
</reference>
<evidence type="ECO:0000256" key="12">
    <source>
        <dbReference type="ARBA" id="ARBA00034617"/>
    </source>
</evidence>
<keyword evidence="15" id="KW-0832">Ubl conjugation</keyword>
<evidence type="ECO:0000313" key="20">
    <source>
        <dbReference type="EMBL" id="ALT55084.1"/>
    </source>
</evidence>
<feature type="domain" description="SF3 helicase" evidence="18">
    <location>
        <begin position="453"/>
        <end position="603"/>
    </location>
</feature>
<keyword evidence="11 15" id="KW-0413">Isomerase</keyword>
<comment type="catalytic activity">
    <reaction evidence="13 15 16">
        <text>ATP + H2O = ADP + phosphate + H(+)</text>
        <dbReference type="Rhea" id="RHEA:13065"/>
        <dbReference type="ChEBI" id="CHEBI:15377"/>
        <dbReference type="ChEBI" id="CHEBI:15378"/>
        <dbReference type="ChEBI" id="CHEBI:30616"/>
        <dbReference type="ChEBI" id="CHEBI:43474"/>
        <dbReference type="ChEBI" id="CHEBI:456216"/>
        <dbReference type="EC" id="5.6.2.4"/>
    </reaction>
</comment>
<evidence type="ECO:0000313" key="23">
    <source>
        <dbReference type="Proteomes" id="UP000118560"/>
    </source>
</evidence>
<evidence type="ECO:0000256" key="5">
    <source>
        <dbReference type="ARBA" id="ARBA00022705"/>
    </source>
</evidence>
<dbReference type="Proteomes" id="UP000118560">
    <property type="component" value="Genome"/>
</dbReference>
<dbReference type="Gene3D" id="3.40.50.300">
    <property type="entry name" value="P-loop containing nucleotide triphosphate hydrolases"/>
    <property type="match status" value="1"/>
</dbReference>
<comment type="PTM">
    <text evidence="15">Phosphorylated.</text>
</comment>
<keyword evidence="7 15" id="KW-0378">Hydrolase</keyword>
<feature type="binding site" evidence="15">
    <location>
        <begin position="479"/>
        <end position="486"/>
    </location>
    <ligand>
        <name>ATP</name>
        <dbReference type="ChEBI" id="CHEBI:30616"/>
    </ligand>
</feature>
<accession>A0A159DSP1</accession>
<dbReference type="GO" id="GO:0016817">
    <property type="term" value="F:hydrolase activity, acting on acid anhydrides"/>
    <property type="evidence" value="ECO:0007669"/>
    <property type="project" value="InterPro"/>
</dbReference>
<dbReference type="Gene3D" id="3.40.1310.10">
    <property type="match status" value="1"/>
</dbReference>
<evidence type="ECO:0000256" key="7">
    <source>
        <dbReference type="ARBA" id="ARBA00022801"/>
    </source>
</evidence>